<dbReference type="Pfam" id="PF10604">
    <property type="entry name" value="Polyketide_cyc2"/>
    <property type="match status" value="1"/>
</dbReference>
<proteinExistence type="predicted"/>
<dbReference type="RefSeq" id="WP_230738103.1">
    <property type="nucleotide sequence ID" value="NZ_JAJNDB010000005.1"/>
</dbReference>
<dbReference type="Proteomes" id="UP001199469">
    <property type="component" value="Unassembled WGS sequence"/>
</dbReference>
<keyword evidence="2" id="KW-1185">Reference proteome</keyword>
<organism evidence="1 2">
    <name type="scientific">Actinomycetospora endophytica</name>
    <dbReference type="NCBI Taxonomy" id="2291215"/>
    <lineage>
        <taxon>Bacteria</taxon>
        <taxon>Bacillati</taxon>
        <taxon>Actinomycetota</taxon>
        <taxon>Actinomycetes</taxon>
        <taxon>Pseudonocardiales</taxon>
        <taxon>Pseudonocardiaceae</taxon>
        <taxon>Actinomycetospora</taxon>
    </lineage>
</organism>
<dbReference type="Gene3D" id="3.30.530.20">
    <property type="match status" value="1"/>
</dbReference>
<gene>
    <name evidence="1" type="ORF">LQ327_23015</name>
</gene>
<dbReference type="SUPFAM" id="SSF55961">
    <property type="entry name" value="Bet v1-like"/>
    <property type="match status" value="1"/>
</dbReference>
<sequence>MLYRTTVDVDAPAAAVWAIVRDVETWPSWTPTMSTVELQDSAFEPGATVRVSQPGRKPDVYTVLAVDDRRFLWAARKTGFRQWADHRVEGLGRDRCRVELAFGIDGTLGPVVGPLSRRTVVRFVDTEAAALKARAEG</sequence>
<evidence type="ECO:0000313" key="1">
    <source>
        <dbReference type="EMBL" id="MCD2196250.1"/>
    </source>
</evidence>
<evidence type="ECO:0000313" key="2">
    <source>
        <dbReference type="Proteomes" id="UP001199469"/>
    </source>
</evidence>
<dbReference type="InterPro" id="IPR019587">
    <property type="entry name" value="Polyketide_cyclase/dehydratase"/>
</dbReference>
<comment type="caution">
    <text evidence="1">The sequence shown here is derived from an EMBL/GenBank/DDBJ whole genome shotgun (WGS) entry which is preliminary data.</text>
</comment>
<reference evidence="1 2" key="1">
    <citation type="submission" date="2021-11" db="EMBL/GenBank/DDBJ databases">
        <title>Draft genome sequence of Actinomycetospora sp. SF1 isolated from the rhizosphere soil.</title>
        <authorList>
            <person name="Duangmal K."/>
            <person name="Chantavorakit T."/>
        </authorList>
    </citation>
    <scope>NUCLEOTIDE SEQUENCE [LARGE SCALE GENOMIC DNA]</scope>
    <source>
        <strain evidence="1 2">TBRC 5722</strain>
    </source>
</reference>
<dbReference type="EMBL" id="JAJNDB010000005">
    <property type="protein sequence ID" value="MCD2196250.1"/>
    <property type="molecule type" value="Genomic_DNA"/>
</dbReference>
<dbReference type="InterPro" id="IPR023393">
    <property type="entry name" value="START-like_dom_sf"/>
</dbReference>
<accession>A0ABS8PFF8</accession>
<name>A0ABS8PFF8_9PSEU</name>
<protein>
    <submittedName>
        <fullName evidence="1">SRPBCC family protein</fullName>
    </submittedName>
</protein>